<dbReference type="InterPro" id="IPR050748">
    <property type="entry name" value="Glycosyltrans_8_dom-fam"/>
</dbReference>
<accession>A0A5M9H9A6</accession>
<evidence type="ECO:0000313" key="5">
    <source>
        <dbReference type="Proteomes" id="UP000322918"/>
    </source>
</evidence>
<dbReference type="GO" id="GO:0016757">
    <property type="term" value="F:glycosyltransferase activity"/>
    <property type="evidence" value="ECO:0007669"/>
    <property type="project" value="UniProtKB-KW"/>
</dbReference>
<evidence type="ECO:0000256" key="2">
    <source>
        <dbReference type="ARBA" id="ARBA00022679"/>
    </source>
</evidence>
<keyword evidence="3" id="KW-0479">Metal-binding</keyword>
<keyword evidence="1" id="KW-0328">Glycosyltransferase</keyword>
<dbReference type="EMBL" id="VWNE01000015">
    <property type="protein sequence ID" value="KAA8482795.1"/>
    <property type="molecule type" value="Genomic_DNA"/>
</dbReference>
<evidence type="ECO:0000313" key="4">
    <source>
        <dbReference type="EMBL" id="KAA8482795.1"/>
    </source>
</evidence>
<dbReference type="RefSeq" id="WP_141815334.1">
    <property type="nucleotide sequence ID" value="NZ_VFPL01000001.1"/>
</dbReference>
<gene>
    <name evidence="4" type="ORF">F1649_11125</name>
</gene>
<dbReference type="Pfam" id="PF01501">
    <property type="entry name" value="Glyco_transf_8"/>
    <property type="match status" value="1"/>
</dbReference>
<keyword evidence="2 4" id="KW-0808">Transferase</keyword>
<comment type="caution">
    <text evidence="4">The sequence shown here is derived from an EMBL/GenBank/DDBJ whole genome shotgun (WGS) entry which is preliminary data.</text>
</comment>
<evidence type="ECO:0000256" key="1">
    <source>
        <dbReference type="ARBA" id="ARBA00022676"/>
    </source>
</evidence>
<dbReference type="CDD" id="cd04194">
    <property type="entry name" value="GT8_A4GalT_like"/>
    <property type="match status" value="1"/>
</dbReference>
<dbReference type="Proteomes" id="UP000322918">
    <property type="component" value="Unassembled WGS sequence"/>
</dbReference>
<name>A0A5M9H9A6_9SPHI</name>
<dbReference type="Gene3D" id="3.90.550.10">
    <property type="entry name" value="Spore Coat Polysaccharide Biosynthesis Protein SpsA, Chain A"/>
    <property type="match status" value="1"/>
</dbReference>
<dbReference type="GO" id="GO:0046872">
    <property type="term" value="F:metal ion binding"/>
    <property type="evidence" value="ECO:0007669"/>
    <property type="project" value="UniProtKB-KW"/>
</dbReference>
<keyword evidence="5" id="KW-1185">Reference proteome</keyword>
<proteinExistence type="predicted"/>
<dbReference type="PANTHER" id="PTHR13778:SF47">
    <property type="entry name" value="LIPOPOLYSACCHARIDE 1,3-GALACTOSYLTRANSFERASE"/>
    <property type="match status" value="1"/>
</dbReference>
<reference evidence="4 5" key="1">
    <citation type="submission" date="2019-09" db="EMBL/GenBank/DDBJ databases">
        <title>Pararcticibacter amylolyticus gen. nov., sp. nov., isolated from a rottenly hemp rope, and reclassification of Pedobacter tournemirensis as Pararcticibacter tournemirensis comb. nov.</title>
        <authorList>
            <person name="Cai Y."/>
        </authorList>
    </citation>
    <scope>NUCLEOTIDE SEQUENCE [LARGE SCALE GENOMIC DNA]</scope>
    <source>
        <strain evidence="4 5">TF5-37.2-LB10</strain>
    </source>
</reference>
<dbReference type="InterPro" id="IPR002495">
    <property type="entry name" value="Glyco_trans_8"/>
</dbReference>
<evidence type="ECO:0000256" key="3">
    <source>
        <dbReference type="ARBA" id="ARBA00022723"/>
    </source>
</evidence>
<dbReference type="PANTHER" id="PTHR13778">
    <property type="entry name" value="GLYCOSYLTRANSFERASE 8 DOMAIN-CONTAINING PROTEIN"/>
    <property type="match status" value="1"/>
</dbReference>
<dbReference type="AlphaFoldDB" id="A0A5M9H9A6"/>
<dbReference type="SUPFAM" id="SSF53448">
    <property type="entry name" value="Nucleotide-diphospho-sugar transferases"/>
    <property type="match status" value="1"/>
</dbReference>
<dbReference type="InterPro" id="IPR029044">
    <property type="entry name" value="Nucleotide-diphossugar_trans"/>
</dbReference>
<dbReference type="OrthoDB" id="695971at2"/>
<protein>
    <submittedName>
        <fullName evidence="4">Glycosyltransferase family 8 protein</fullName>
    </submittedName>
</protein>
<sequence length="298" mass="35141">MNTDEKIVIAVASDNHYLIMVAALLKSIEVNHKSGELIEAWIIEDNIPRKRKKKLEDSLDLTRMQIKWINNKEVIPSGMQLPSDRTSYPLNIFMRIFIPHFIPEGTKKVLYLDVDMVVNTDISKLWYTDIDNYVMAAATDSICVYIKNNVKNYKELGLPGDSKYFNSGLLLINIKKWLEKDVTRKVIQTINENRKYSFFGDQYGLNVNLVDQWYELDPLWNYYASGDHPAPYIVHYFHRKPFYTSYFNNPHYKELFYNYLNQTKWKGTKPVGELRRYIKKGINIIEKIPVFLKNKFNA</sequence>
<organism evidence="4 5">
    <name type="scientific">Arcticibacter tournemirensis</name>
    <dbReference type="NCBI Taxonomy" id="699437"/>
    <lineage>
        <taxon>Bacteria</taxon>
        <taxon>Pseudomonadati</taxon>
        <taxon>Bacteroidota</taxon>
        <taxon>Sphingobacteriia</taxon>
        <taxon>Sphingobacteriales</taxon>
        <taxon>Sphingobacteriaceae</taxon>
        <taxon>Arcticibacter</taxon>
    </lineage>
</organism>